<feature type="non-terminal residue" evidence="1">
    <location>
        <position position="9"/>
    </location>
</feature>
<dbReference type="HGNC" id="HGNC:11777">
    <property type="gene designation" value="TGM1"/>
</dbReference>
<dbReference type="ChiTaRS" id="TGM1">
    <property type="organism name" value="human"/>
</dbReference>
<dbReference type="EMBL" id="AL096870">
    <property type="status" value="NOT_ANNOTATED_CDS"/>
    <property type="molecule type" value="Genomic_DNA"/>
</dbReference>
<accession>A0A0G2JL93</accession>
<dbReference type="GeneTree" id="ENSGT01050000244939"/>
<organism evidence="1 2">
    <name type="scientific">Homo sapiens</name>
    <name type="common">Human</name>
    <dbReference type="NCBI Taxonomy" id="9606"/>
    <lineage>
        <taxon>Eukaryota</taxon>
        <taxon>Metazoa</taxon>
        <taxon>Chordata</taxon>
        <taxon>Craniata</taxon>
        <taxon>Vertebrata</taxon>
        <taxon>Euteleostomi</taxon>
        <taxon>Mammalia</taxon>
        <taxon>Eutheria</taxon>
        <taxon>Euarchontoglires</taxon>
        <taxon>Primates</taxon>
        <taxon>Haplorrhini</taxon>
        <taxon>Catarrhini</taxon>
        <taxon>Hominidae</taxon>
        <taxon>Homo</taxon>
    </lineage>
</organism>
<proteinExistence type="predicted"/>
<dbReference type="OrthoDB" id="437511at2759"/>
<dbReference type="Antibodypedia" id="4193">
    <property type="antibodies" value="285 antibodies from 33 providers"/>
</dbReference>
<dbReference type="Ensembl" id="ENST00000561067.1">
    <property type="protein sequence ID" value="ENSP00000452690.1"/>
    <property type="gene ID" value="ENSG00000092295.12"/>
</dbReference>
<protein>
    <submittedName>
        <fullName evidence="1">Transglutaminase 1</fullName>
    </submittedName>
</protein>
<dbReference type="Ensembl" id="ENST00000642938.1">
    <property type="protein sequence ID" value="ENSP00000495660.1"/>
    <property type="gene ID" value="ENSG00000285348.2"/>
</dbReference>
<dbReference type="OpenTargets" id="ENSG00000092295"/>
<reference evidence="1 2" key="2">
    <citation type="journal article" date="2003" name="Nature">
        <title>The DNA sequence and analysis of human chromosome 14.</title>
        <authorList>
            <person name="Heilig R."/>
            <person name="Eckenberg R."/>
            <person name="Petit J.L."/>
            <person name="Fonknechten N."/>
            <person name="Da Silva C."/>
            <person name="Cattolico L."/>
            <person name="Levy M."/>
            <person name="Barbe V."/>
            <person name="de Berardinis V."/>
            <person name="Ureta-Vidal A."/>
            <person name="Pelletier E."/>
            <person name="Vico V."/>
            <person name="Anthouard V."/>
            <person name="Rowen L."/>
            <person name="Madan A."/>
            <person name="Qin S."/>
            <person name="Sun H."/>
            <person name="Du H."/>
            <person name="Pepin K."/>
            <person name="Artiguenave F."/>
            <person name="Robert C."/>
            <person name="Cruaud C."/>
            <person name="Bruls T."/>
            <person name="Jaillon O."/>
            <person name="Friedlander L."/>
            <person name="Samson G."/>
            <person name="Brottier P."/>
            <person name="Cure S."/>
            <person name="Segurens B."/>
            <person name="Aniere F."/>
            <person name="Samain S."/>
            <person name="Crespeau H."/>
            <person name="Abbasi N."/>
            <person name="Aiach N."/>
            <person name="Boscus D."/>
            <person name="Dickhoff R."/>
            <person name="Dors M."/>
            <person name="Dubois I."/>
            <person name="Friedman C."/>
            <person name="Gouyvenoux M."/>
            <person name="James R."/>
            <person name="Madan A."/>
            <person name="Mairey-Estrada B."/>
            <person name="Mangenot S."/>
            <person name="Martins N."/>
            <person name="Menard M."/>
            <person name="Oztas S."/>
            <person name="Ratcliffe A."/>
            <person name="Shaffer T."/>
            <person name="Trask B."/>
            <person name="Vacherie B."/>
            <person name="Bellemere C."/>
            <person name="Belser C."/>
            <person name="Besnard-Gonnet M."/>
            <person name="Bartol-Mavel D."/>
            <person name="Boutard M."/>
            <person name="Briez-Silla S."/>
            <person name="Combette S."/>
            <person name="Dufosse-Laurent V."/>
            <person name="Ferron C."/>
            <person name="Lechaplais C."/>
            <person name="Louesse C."/>
            <person name="Muselet D."/>
            <person name="Magdelenat G."/>
            <person name="Pateau E."/>
            <person name="Petit E."/>
            <person name="Sirvain-Trukniewicz P."/>
            <person name="Trybou A."/>
            <person name="Vega-Czarny N."/>
            <person name="Bataille E."/>
            <person name="Bluet E."/>
            <person name="Bordelais I."/>
            <person name="Dubois M."/>
            <person name="Dumont C."/>
            <person name="Guerin T."/>
            <person name="Haffray S."/>
            <person name="Hammadi R."/>
            <person name="Muanga J."/>
            <person name="Pellouin V."/>
            <person name="Robert D."/>
            <person name="Wunderle E."/>
            <person name="Gauguet G."/>
            <person name="Roy A."/>
            <person name="Sainte-Marthe L."/>
            <person name="Verdier J."/>
            <person name="Verdier-Discala C."/>
            <person name="Hillier L."/>
            <person name="Fulton L."/>
            <person name="McPherson J."/>
            <person name="Matsuda F."/>
            <person name="Wilson R."/>
            <person name="Scarpelli C."/>
            <person name="Gyapay G."/>
            <person name="Wincker P."/>
            <person name="Saurin W."/>
            <person name="Quetier F."/>
            <person name="Waterston R."/>
            <person name="Hood L."/>
            <person name="Weissenbach J."/>
        </authorList>
    </citation>
    <scope>NUCLEOTIDE SEQUENCE [LARGE SCALE GENOMIC DNA]</scope>
</reference>
<dbReference type="Proteomes" id="UP000005640">
    <property type="component" value="Chromosome 14"/>
</dbReference>
<reference evidence="1" key="4">
    <citation type="submission" date="2025-05" db="UniProtKB">
        <authorList>
            <consortium name="Ensembl"/>
        </authorList>
    </citation>
    <scope>IDENTIFICATION</scope>
</reference>
<dbReference type="ExpressionAtlas" id="A0A0G2JL93">
    <property type="expression patterns" value="baseline and differential"/>
</dbReference>
<evidence type="ECO:0000313" key="2">
    <source>
        <dbReference type="Proteomes" id="UP000005640"/>
    </source>
</evidence>
<sequence length="9" mass="1007">MMDGPRSDV</sequence>
<dbReference type="VEuPathDB" id="HostDB:ENSG00000092295"/>
<keyword evidence="2" id="KW-1185">Reference proteome</keyword>
<dbReference type="Bgee" id="ENSG00000092295">
    <property type="expression patterns" value="Expressed in lower esophagus mucosa and 97 other cell types or tissues"/>
</dbReference>
<reference evidence="1" key="1">
    <citation type="journal article" date="2001" name="Nature">
        <title>Initial sequencing and analysis of the human genome.</title>
        <authorList>
            <consortium name="International Human Genome Sequencing Consortium"/>
            <person name="Lander E.S."/>
            <person name="Linton L.M."/>
            <person name="Birren B."/>
            <person name="Nusbaum C."/>
            <person name="Zody M.C."/>
            <person name="Baldwin J."/>
            <person name="Devon K."/>
            <person name="Dewar K."/>
            <person name="Doyle M."/>
            <person name="FitzHugh W."/>
            <person name="Funke R."/>
            <person name="Gage D."/>
            <person name="Harris K."/>
            <person name="Heaford A."/>
            <person name="Howland J."/>
            <person name="Kann L."/>
            <person name="Lehoczky J."/>
            <person name="LeVine R."/>
            <person name="McEwan P."/>
            <person name="McKernan K."/>
            <person name="Meldrim J."/>
            <person name="Mesirov J.P."/>
            <person name="Miranda C."/>
            <person name="Morris W."/>
            <person name="Naylor J."/>
            <person name="Raymond C."/>
            <person name="Rosetti M."/>
            <person name="Santos R."/>
            <person name="Sheridan A."/>
            <person name="Sougnez C."/>
            <person name="Stange-Thomann N."/>
            <person name="Stojanovic N."/>
            <person name="Subramanian A."/>
            <person name="Wyman D."/>
            <person name="Rogers J."/>
            <person name="Sulston J."/>
            <person name="Ainscough R."/>
            <person name="Beck S."/>
            <person name="Bentley D."/>
            <person name="Burton J."/>
            <person name="Clee C."/>
            <person name="Carter N."/>
            <person name="Coulson A."/>
            <person name="Deadman R."/>
            <person name="Deloukas P."/>
            <person name="Dunham A."/>
            <person name="Dunham I."/>
            <person name="Durbin R."/>
            <person name="French L."/>
            <person name="Grafham D."/>
            <person name="Gregory S."/>
            <person name="Hubbard T."/>
            <person name="Humphray S."/>
            <person name="Hunt A."/>
            <person name="Jones M."/>
            <person name="Lloyd C."/>
            <person name="McMurray A."/>
            <person name="Matthews L."/>
            <person name="Mercer S."/>
            <person name="Milne S."/>
            <person name="Mullikin J.C."/>
            <person name="Mungall A."/>
            <person name="Plumb R."/>
            <person name="Ross M."/>
            <person name="Shownkeen R."/>
            <person name="Sims S."/>
            <person name="Waterston R.H."/>
            <person name="Wilson R.K."/>
            <person name="Hillier L.W."/>
            <person name="McPherson J.D."/>
            <person name="Marra M.A."/>
            <person name="Mardis E.R."/>
            <person name="Fulton L.A."/>
            <person name="Chinwalla A.T."/>
            <person name="Pepin K.H."/>
            <person name="Gish W.R."/>
            <person name="Chissoe S.L."/>
            <person name="Wendl M.C."/>
            <person name="Delehaunty K.D."/>
            <person name="Miner T.L."/>
            <person name="Delehaunty A."/>
            <person name="Kramer J.B."/>
            <person name="Cook L.L."/>
            <person name="Fulton R.S."/>
            <person name="Johnson D.L."/>
            <person name="Minx P.J."/>
            <person name="Clifton S.W."/>
            <person name="Hawkins T."/>
            <person name="Branscomb E."/>
            <person name="Predki P."/>
            <person name="Richardson P."/>
            <person name="Wenning S."/>
            <person name="Slezak T."/>
            <person name="Doggett N."/>
            <person name="Cheng J.F."/>
            <person name="Olsen A."/>
            <person name="Lucas S."/>
            <person name="Elkin C."/>
            <person name="Uberbacher E."/>
            <person name="Frazier M."/>
            <person name="Gibbs R.A."/>
            <person name="Muzny D.M."/>
            <person name="Scherer S.E."/>
            <person name="Bouck J.B."/>
            <person name="Sodergren E.J."/>
            <person name="Worley K.C."/>
            <person name="Rives C.M."/>
            <person name="Gorrell J.H."/>
            <person name="Metzker M.L."/>
            <person name="Naylor S.L."/>
            <person name="Kucherlapati R.S."/>
            <person name="Nelson D.L."/>
            <person name="Weinstock G.M."/>
            <person name="Sakaki Y."/>
            <person name="Fujiyama A."/>
            <person name="Hattori M."/>
            <person name="Yada T."/>
            <person name="Toyoda A."/>
            <person name="Itoh T."/>
            <person name="Kawagoe C."/>
            <person name="Watanabe H."/>
            <person name="Totoki Y."/>
            <person name="Taylor T."/>
            <person name="Weissenbach J."/>
            <person name="Heilig R."/>
            <person name="Saurin W."/>
            <person name="Artiguenave F."/>
            <person name="Brottier P."/>
            <person name="Bruls T."/>
            <person name="Pelletier E."/>
            <person name="Robert C."/>
            <person name="Wincker P."/>
            <person name="Smith D.R."/>
            <person name="Doucette-Stamm L."/>
            <person name="Rubenfield M."/>
            <person name="Weinstock K."/>
            <person name="Lee H.M."/>
            <person name="Dubois J."/>
            <person name="Rosenthal A."/>
            <person name="Platzer M."/>
            <person name="Nyakatura G."/>
            <person name="Taudien S."/>
            <person name="Rump A."/>
            <person name="Yang H."/>
            <person name="Yu J."/>
            <person name="Wang J."/>
            <person name="Huang G."/>
            <person name="Gu J."/>
            <person name="Hood L."/>
            <person name="Rowen L."/>
            <person name="Madan A."/>
            <person name="Qin S."/>
            <person name="Davis R.W."/>
            <person name="Federspiel N.A."/>
            <person name="Abola A.P."/>
            <person name="Proctor M.J."/>
            <person name="Myers R.M."/>
            <person name="Schmutz J."/>
            <person name="Dickson M."/>
            <person name="Grimwood J."/>
            <person name="Cox D.R."/>
            <person name="Olson M.V."/>
            <person name="Kaul R."/>
            <person name="Raymond C."/>
            <person name="Shimizu N."/>
            <person name="Kawasaki K."/>
            <person name="Minoshima S."/>
            <person name="Evans G.A."/>
            <person name="Athanasiou M."/>
            <person name="Schultz R."/>
            <person name="Roe B.A."/>
            <person name="Chen F."/>
            <person name="Pan H."/>
            <person name="Ramser J."/>
            <person name="Lehrach H."/>
            <person name="Reinhardt R."/>
            <person name="McCombie W.R."/>
            <person name="de la Bastide M."/>
            <person name="Dedhia N."/>
            <person name="Blocker H."/>
            <person name="Hornischer K."/>
            <person name="Nordsiek G."/>
            <person name="Agarwala R."/>
            <person name="Aravind L."/>
            <person name="Bailey J.A."/>
            <person name="Bateman A."/>
            <person name="Batzoglou S."/>
            <person name="Birney E."/>
            <person name="Bork P."/>
            <person name="Brown D.G."/>
            <person name="Burge C.B."/>
            <person name="Cerutti L."/>
            <person name="Chen H.C."/>
            <person name="Church D."/>
            <person name="Clamp M."/>
            <person name="Copley R.R."/>
            <person name="Doerks T."/>
            <person name="Eddy S.R."/>
            <person name="Eichler E.E."/>
            <person name="Furey T.S."/>
            <person name="Galagan J."/>
            <person name="Gilbert J.G."/>
            <person name="Harmon C."/>
            <person name="Hayashizaki Y."/>
            <person name="Haussler D."/>
            <person name="Hermjakob H."/>
            <person name="Hokamp K."/>
            <person name="Jang W."/>
            <person name="Johnson L.S."/>
            <person name="Jones T.A."/>
            <person name="Kasif S."/>
            <person name="Kaspryzk A."/>
            <person name="Kennedy S."/>
            <person name="Kent W.J."/>
            <person name="Kitts P."/>
            <person name="Koonin E.V."/>
            <person name="Korf I."/>
            <person name="Kulp D."/>
            <person name="Lancet D."/>
            <person name="Lowe T.M."/>
            <person name="McLysaght A."/>
            <person name="Mikkelsen T."/>
            <person name="Moran J.V."/>
            <person name="Mulder N."/>
            <person name="Pollara V.J."/>
            <person name="Ponting C.P."/>
            <person name="Schuler G."/>
            <person name="Schultz J."/>
            <person name="Slater G."/>
            <person name="Smit A.F."/>
            <person name="Stupka E."/>
            <person name="Szustakowski J."/>
            <person name="Thierry-Mieg D."/>
            <person name="Thierry-Mieg J."/>
            <person name="Wagner L."/>
            <person name="Wallis J."/>
            <person name="Wheeler R."/>
            <person name="Williams A."/>
            <person name="Wolf Y.I."/>
            <person name="Wolfe K.H."/>
            <person name="Yang S.P."/>
            <person name="Yeh R.F."/>
            <person name="Collins F."/>
            <person name="Guyer M.S."/>
            <person name="Peterson J."/>
            <person name="Felsenfeld A."/>
            <person name="Wetterstrand K.A."/>
            <person name="Patrinos A."/>
            <person name="Morgan M.J."/>
            <person name="de Jong P."/>
            <person name="Catanese J.J."/>
            <person name="Osoegawa K."/>
            <person name="Shizuya H."/>
            <person name="Choi S."/>
            <person name="Chen Y.J."/>
        </authorList>
    </citation>
    <scope>NUCLEOTIDE SEQUENCE [LARGE SCALE GENOMIC DNA]</scope>
</reference>
<evidence type="ECO:0000313" key="1">
    <source>
        <dbReference type="Ensembl" id="ENSP00000452690.1"/>
    </source>
</evidence>
<reference evidence="1" key="3">
    <citation type="journal article" date="2004" name="Nature">
        <title>Finishing the euchromatic sequence of the human genome.</title>
        <authorList>
            <consortium name="International Human Genome Sequencing Consortium"/>
        </authorList>
    </citation>
    <scope>NUCLEOTIDE SEQUENCE [LARGE SCALE GENOMIC DNA]</scope>
</reference>
<gene>
    <name evidence="1" type="primary">TGM1</name>
</gene>
<name>A0A0G2JL93_HUMAN</name>